<accession>A0ABD7V3R5</accession>
<comment type="caution">
    <text evidence="1">The sequence shown here is derived from an EMBL/GenBank/DDBJ whole genome shotgun (WGS) entry which is preliminary data.</text>
</comment>
<organism evidence="1 2">
    <name type="scientific">Gordonia paraffinivorans</name>
    <dbReference type="NCBI Taxonomy" id="175628"/>
    <lineage>
        <taxon>Bacteria</taxon>
        <taxon>Bacillati</taxon>
        <taxon>Actinomycetota</taxon>
        <taxon>Actinomycetes</taxon>
        <taxon>Mycobacteriales</taxon>
        <taxon>Gordoniaceae</taxon>
        <taxon>Gordonia</taxon>
    </lineage>
</organism>
<evidence type="ECO:0000313" key="1">
    <source>
        <dbReference type="EMBL" id="VFA88814.1"/>
    </source>
</evidence>
<dbReference type="EMBL" id="CAACYD010000006">
    <property type="protein sequence ID" value="VFA88814.1"/>
    <property type="molecule type" value="Genomic_DNA"/>
</dbReference>
<dbReference type="RefSeq" id="WP_230825340.1">
    <property type="nucleotide sequence ID" value="NZ_CAACYD010000006.1"/>
</dbReference>
<dbReference type="AlphaFoldDB" id="A0ABD7V3R5"/>
<evidence type="ECO:0000313" key="2">
    <source>
        <dbReference type="Proteomes" id="UP000360750"/>
    </source>
</evidence>
<dbReference type="GeneID" id="60750373"/>
<reference evidence="1 2" key="1">
    <citation type="submission" date="2019-02" db="EMBL/GenBank/DDBJ databases">
        <authorList>
            <consortium name="Pathogen Informatics"/>
        </authorList>
    </citation>
    <scope>NUCLEOTIDE SEQUENCE [LARGE SCALE GENOMIC DNA]</scope>
    <source>
        <strain evidence="1 2">3012STDY6756503</strain>
    </source>
</reference>
<proteinExistence type="predicted"/>
<dbReference type="Proteomes" id="UP000360750">
    <property type="component" value="Unassembled WGS sequence"/>
</dbReference>
<protein>
    <submittedName>
        <fullName evidence="1">Uncharacterized protein</fullName>
    </submittedName>
</protein>
<name>A0ABD7V3R5_9ACTN</name>
<gene>
    <name evidence="1" type="ORF">NCTC8139_02370</name>
</gene>
<sequence length="146" mass="16232">MSNASTPKMPANPTVWQFIDTATAHMPLTQESTSKLLDTPAEQVLSQRWETEPITLGTHLKNVASTIFYTDDQQWERTYLKFTPDTCITLDGLKAEYPDVVLERMASGHSSKEVSEYGATREKTHYIFTIEAGSGCLTGVDLSPKS</sequence>